<dbReference type="EMBL" id="CP071090">
    <property type="protein sequence ID" value="QSQ20470.1"/>
    <property type="molecule type" value="Genomic_DNA"/>
</dbReference>
<dbReference type="SMART" id="SM00860">
    <property type="entry name" value="SMI1_KNR4"/>
    <property type="match status" value="1"/>
</dbReference>
<dbReference type="PANTHER" id="PTHR47432">
    <property type="entry name" value="CELL WALL ASSEMBLY REGULATOR SMI1"/>
    <property type="match status" value="1"/>
</dbReference>
<dbReference type="InterPro" id="IPR051873">
    <property type="entry name" value="KNR4/SMI1_regulator"/>
</dbReference>
<sequence length="204" mass="23374">MPLYHERLNGPAKPEEISALEAELGVTLPEDLKRLYLENNGERDDDFNGGSMMGLTFLSLEKIAWHRKQYILPSLESPDFRNTTDWLRSVPKGAVQDLYFHRNWIPLFTDGQGDYLGLDFAPGPNGEEGQFINFGSREEEHCLIADGMTSFLQLVNEKLEKHARDVVIIEDKGQKLVFGIDGEGHLTDDLRRWTRERYGVPEPR</sequence>
<evidence type="ECO:0000313" key="2">
    <source>
        <dbReference type="EMBL" id="QSQ20470.1"/>
    </source>
</evidence>
<evidence type="ECO:0000259" key="1">
    <source>
        <dbReference type="SMART" id="SM00860"/>
    </source>
</evidence>
<proteinExistence type="predicted"/>
<dbReference type="InterPro" id="IPR018958">
    <property type="entry name" value="Knr4/Smi1-like_dom"/>
</dbReference>
<feature type="domain" description="Knr4/Smi1-like" evidence="1">
    <location>
        <begin position="11"/>
        <end position="154"/>
    </location>
</feature>
<dbReference type="Gene3D" id="3.40.1580.10">
    <property type="entry name" value="SMI1/KNR4-like"/>
    <property type="match status" value="1"/>
</dbReference>
<organism evidence="2 3">
    <name type="scientific">Pyxidicoccus parkwayensis</name>
    <dbReference type="NCBI Taxonomy" id="2813578"/>
    <lineage>
        <taxon>Bacteria</taxon>
        <taxon>Pseudomonadati</taxon>
        <taxon>Myxococcota</taxon>
        <taxon>Myxococcia</taxon>
        <taxon>Myxococcales</taxon>
        <taxon>Cystobacterineae</taxon>
        <taxon>Myxococcaceae</taxon>
        <taxon>Pyxidicoccus</taxon>
    </lineage>
</organism>
<protein>
    <submittedName>
        <fullName evidence="2">SMI1/KNR4 family protein</fullName>
    </submittedName>
</protein>
<evidence type="ECO:0000313" key="3">
    <source>
        <dbReference type="Proteomes" id="UP000662747"/>
    </source>
</evidence>
<keyword evidence="3" id="KW-1185">Reference proteome</keyword>
<dbReference type="Proteomes" id="UP000662747">
    <property type="component" value="Chromosome"/>
</dbReference>
<dbReference type="PANTHER" id="PTHR47432:SF1">
    <property type="entry name" value="CELL WALL ASSEMBLY REGULATOR SMI1"/>
    <property type="match status" value="1"/>
</dbReference>
<dbReference type="InterPro" id="IPR037883">
    <property type="entry name" value="Knr4/Smi1-like_sf"/>
</dbReference>
<reference evidence="2 3" key="1">
    <citation type="submission" date="2021-02" db="EMBL/GenBank/DDBJ databases">
        <title>De Novo genome assembly of isolated myxobacteria.</title>
        <authorList>
            <person name="Stevens D.C."/>
        </authorList>
    </citation>
    <scope>NUCLEOTIDE SEQUENCE [LARGE SCALE GENOMIC DNA]</scope>
    <source>
        <strain evidence="3">SCPEA02</strain>
    </source>
</reference>
<accession>A0ABX7NSE6</accession>
<dbReference type="SUPFAM" id="SSF160631">
    <property type="entry name" value="SMI1/KNR4-like"/>
    <property type="match status" value="1"/>
</dbReference>
<dbReference type="RefSeq" id="WP_206722050.1">
    <property type="nucleotide sequence ID" value="NZ_CP071090.1"/>
</dbReference>
<dbReference type="Pfam" id="PF09346">
    <property type="entry name" value="SMI1_KNR4"/>
    <property type="match status" value="1"/>
</dbReference>
<gene>
    <name evidence="2" type="ORF">JY651_35255</name>
</gene>
<name>A0ABX7NSE6_9BACT</name>